<name>A0A285MZ37_9FLAO</name>
<protein>
    <submittedName>
        <fullName evidence="3">Nucleotide-binding universal stress protein, UspA family</fullName>
    </submittedName>
</protein>
<dbReference type="PANTHER" id="PTHR46268">
    <property type="entry name" value="STRESS RESPONSE PROTEIN NHAX"/>
    <property type="match status" value="1"/>
</dbReference>
<dbReference type="Pfam" id="PF00582">
    <property type="entry name" value="Usp"/>
    <property type="match status" value="2"/>
</dbReference>
<evidence type="ECO:0000313" key="4">
    <source>
        <dbReference type="Proteomes" id="UP000219048"/>
    </source>
</evidence>
<dbReference type="OrthoDB" id="9788959at2"/>
<feature type="domain" description="UspA" evidence="2">
    <location>
        <begin position="155"/>
        <end position="277"/>
    </location>
</feature>
<evidence type="ECO:0000259" key="2">
    <source>
        <dbReference type="Pfam" id="PF00582"/>
    </source>
</evidence>
<dbReference type="InterPro" id="IPR006015">
    <property type="entry name" value="Universal_stress_UspA"/>
</dbReference>
<evidence type="ECO:0000313" key="3">
    <source>
        <dbReference type="EMBL" id="SNZ00741.1"/>
    </source>
</evidence>
<evidence type="ECO:0000256" key="1">
    <source>
        <dbReference type="ARBA" id="ARBA00008791"/>
    </source>
</evidence>
<feature type="domain" description="UspA" evidence="2">
    <location>
        <begin position="1"/>
        <end position="146"/>
    </location>
</feature>
<keyword evidence="4" id="KW-1185">Reference proteome</keyword>
<proteinExistence type="inferred from homology"/>
<gene>
    <name evidence="3" type="ORF">SAMN06265377_2567</name>
</gene>
<dbReference type="Proteomes" id="UP000219048">
    <property type="component" value="Unassembled WGS sequence"/>
</dbReference>
<dbReference type="InterPro" id="IPR006016">
    <property type="entry name" value="UspA"/>
</dbReference>
<dbReference type="Gene3D" id="3.40.50.620">
    <property type="entry name" value="HUPs"/>
    <property type="match status" value="2"/>
</dbReference>
<accession>A0A285MZ37</accession>
<organism evidence="3 4">
    <name type="scientific">Flagellimonas pacifica</name>
    <dbReference type="NCBI Taxonomy" id="1247520"/>
    <lineage>
        <taxon>Bacteria</taxon>
        <taxon>Pseudomonadati</taxon>
        <taxon>Bacteroidota</taxon>
        <taxon>Flavobacteriia</taxon>
        <taxon>Flavobacteriales</taxon>
        <taxon>Flavobacteriaceae</taxon>
        <taxon>Flagellimonas</taxon>
    </lineage>
</organism>
<dbReference type="RefSeq" id="WP_097046171.1">
    <property type="nucleotide sequence ID" value="NZ_OBEH01000003.1"/>
</dbReference>
<comment type="similarity">
    <text evidence="1">Belongs to the universal stress protein A family.</text>
</comment>
<dbReference type="PRINTS" id="PR01438">
    <property type="entry name" value="UNVRSLSTRESS"/>
</dbReference>
<dbReference type="CDD" id="cd00293">
    <property type="entry name" value="USP-like"/>
    <property type="match status" value="2"/>
</dbReference>
<reference evidence="4" key="1">
    <citation type="submission" date="2017-09" db="EMBL/GenBank/DDBJ databases">
        <authorList>
            <person name="Varghese N."/>
            <person name="Submissions S."/>
        </authorList>
    </citation>
    <scope>NUCLEOTIDE SEQUENCE [LARGE SCALE GENOMIC DNA]</scope>
    <source>
        <strain evidence="4">DSM 25885</strain>
    </source>
</reference>
<dbReference type="EMBL" id="OBEH01000003">
    <property type="protein sequence ID" value="SNZ00741.1"/>
    <property type="molecule type" value="Genomic_DNA"/>
</dbReference>
<dbReference type="AlphaFoldDB" id="A0A285MZ37"/>
<dbReference type="InterPro" id="IPR014729">
    <property type="entry name" value="Rossmann-like_a/b/a_fold"/>
</dbReference>
<dbReference type="SUPFAM" id="SSF52402">
    <property type="entry name" value="Adenine nucleotide alpha hydrolases-like"/>
    <property type="match status" value="2"/>
</dbReference>
<dbReference type="PANTHER" id="PTHR46268:SF6">
    <property type="entry name" value="UNIVERSAL STRESS PROTEIN UP12"/>
    <property type="match status" value="1"/>
</dbReference>
<sequence>MKQILIPTDFSNNAWNAITYGLNFLKDEQCNIHFLHAYTPAFYRMDYVIGGPTFSAIPDSSVELSLIGLEKTVNDVKEKFPNPNHKYNMLSSFNTLTDEIKNACEKWEVVLIVMGTQGATGAKEVFLGTNTVHTLRKAEVPVLAIPENCEYEKVKTILFPTDYLSDYKMEELGFLLNQVKTINAKVIVLHVNERAHISENQKKNKQLLAEKLKDVKHKFVWDNENLMPNAIHQFTRENDIDLLVMMNRKHNFFERLLIKPNVDTIGFHTIIPFLVIPDTAPIIT</sequence>